<reference evidence="1 2" key="1">
    <citation type="submission" date="2023-07" db="EMBL/GenBank/DDBJ databases">
        <title>Sequencing the genomes of 1000 actinobacteria strains.</title>
        <authorList>
            <person name="Klenk H.-P."/>
        </authorList>
    </citation>
    <scope>NUCLEOTIDE SEQUENCE [LARGE SCALE GENOMIC DNA]</scope>
    <source>
        <strain evidence="1 2">DSM 45805</strain>
    </source>
</reference>
<gene>
    <name evidence="1" type="ORF">FB470_000629</name>
</gene>
<accession>A0ABU0EMX4</accession>
<keyword evidence="2" id="KW-1185">Reference proteome</keyword>
<dbReference type="Proteomes" id="UP001229651">
    <property type="component" value="Unassembled WGS sequence"/>
</dbReference>
<dbReference type="RefSeq" id="WP_306988574.1">
    <property type="nucleotide sequence ID" value="NZ_JAUSUT010000001.1"/>
</dbReference>
<sequence length="58" mass="6168">MSAAVTATVVRRGLEAEIDRKASSFSLRKLENRLDARLDALEAFQEFKAAAATAGTAA</sequence>
<evidence type="ECO:0000313" key="1">
    <source>
        <dbReference type="EMBL" id="MDQ0376635.1"/>
    </source>
</evidence>
<proteinExistence type="predicted"/>
<evidence type="ECO:0000313" key="2">
    <source>
        <dbReference type="Proteomes" id="UP001229651"/>
    </source>
</evidence>
<organism evidence="1 2">
    <name type="scientific">Amycolatopsis thermophila</name>
    <dbReference type="NCBI Taxonomy" id="206084"/>
    <lineage>
        <taxon>Bacteria</taxon>
        <taxon>Bacillati</taxon>
        <taxon>Actinomycetota</taxon>
        <taxon>Actinomycetes</taxon>
        <taxon>Pseudonocardiales</taxon>
        <taxon>Pseudonocardiaceae</taxon>
        <taxon>Amycolatopsis</taxon>
    </lineage>
</organism>
<protein>
    <submittedName>
        <fullName evidence="1">Uncharacterized protein</fullName>
    </submittedName>
</protein>
<name>A0ABU0EMX4_9PSEU</name>
<dbReference type="EMBL" id="JAUSUT010000001">
    <property type="protein sequence ID" value="MDQ0376635.1"/>
    <property type="molecule type" value="Genomic_DNA"/>
</dbReference>
<comment type="caution">
    <text evidence="1">The sequence shown here is derived from an EMBL/GenBank/DDBJ whole genome shotgun (WGS) entry which is preliminary data.</text>
</comment>